<dbReference type="EMBL" id="CH476629">
    <property type="protein sequence ID" value="EDO04816.1"/>
    <property type="molecule type" value="Genomic_DNA"/>
</dbReference>
<gene>
    <name evidence="1" type="ORF">SS1G_07299</name>
</gene>
<organism evidence="1 2">
    <name type="scientific">Sclerotinia sclerotiorum (strain ATCC 18683 / 1980 / Ss-1)</name>
    <name type="common">White mold</name>
    <name type="synonym">Whetzelinia sclerotiorum</name>
    <dbReference type="NCBI Taxonomy" id="665079"/>
    <lineage>
        <taxon>Eukaryota</taxon>
        <taxon>Fungi</taxon>
        <taxon>Dikarya</taxon>
        <taxon>Ascomycota</taxon>
        <taxon>Pezizomycotina</taxon>
        <taxon>Leotiomycetes</taxon>
        <taxon>Helotiales</taxon>
        <taxon>Sclerotiniaceae</taxon>
        <taxon>Sclerotinia</taxon>
    </lineage>
</organism>
<proteinExistence type="predicted"/>
<keyword evidence="2" id="KW-1185">Reference proteome</keyword>
<evidence type="ECO:0000313" key="2">
    <source>
        <dbReference type="Proteomes" id="UP000001312"/>
    </source>
</evidence>
<accession>A7EPQ0</accession>
<dbReference type="GeneID" id="5487921"/>
<name>A7EPQ0_SCLS1</name>
<reference evidence="2" key="1">
    <citation type="journal article" date="2011" name="PLoS Genet.">
        <title>Genomic analysis of the necrotrophic fungal pathogens Sclerotinia sclerotiorum and Botrytis cinerea.</title>
        <authorList>
            <person name="Amselem J."/>
            <person name="Cuomo C.A."/>
            <person name="van Kan J.A."/>
            <person name="Viaud M."/>
            <person name="Benito E.P."/>
            <person name="Couloux A."/>
            <person name="Coutinho P.M."/>
            <person name="de Vries R.P."/>
            <person name="Dyer P.S."/>
            <person name="Fillinger S."/>
            <person name="Fournier E."/>
            <person name="Gout L."/>
            <person name="Hahn M."/>
            <person name="Kohn L."/>
            <person name="Lapalu N."/>
            <person name="Plummer K.M."/>
            <person name="Pradier J.M."/>
            <person name="Quevillon E."/>
            <person name="Sharon A."/>
            <person name="Simon A."/>
            <person name="ten Have A."/>
            <person name="Tudzynski B."/>
            <person name="Tudzynski P."/>
            <person name="Wincker P."/>
            <person name="Andrew M."/>
            <person name="Anthouard V."/>
            <person name="Beever R.E."/>
            <person name="Beffa R."/>
            <person name="Benoit I."/>
            <person name="Bouzid O."/>
            <person name="Brault B."/>
            <person name="Chen Z."/>
            <person name="Choquer M."/>
            <person name="Collemare J."/>
            <person name="Cotton P."/>
            <person name="Danchin E.G."/>
            <person name="Da Silva C."/>
            <person name="Gautier A."/>
            <person name="Giraud C."/>
            <person name="Giraud T."/>
            <person name="Gonzalez C."/>
            <person name="Grossetete S."/>
            <person name="Guldener U."/>
            <person name="Henrissat B."/>
            <person name="Howlett B.J."/>
            <person name="Kodira C."/>
            <person name="Kretschmer M."/>
            <person name="Lappartient A."/>
            <person name="Leroch M."/>
            <person name="Levis C."/>
            <person name="Mauceli E."/>
            <person name="Neuveglise C."/>
            <person name="Oeser B."/>
            <person name="Pearson M."/>
            <person name="Poulain J."/>
            <person name="Poussereau N."/>
            <person name="Quesneville H."/>
            <person name="Rascle C."/>
            <person name="Schumacher J."/>
            <person name="Segurens B."/>
            <person name="Sexton A."/>
            <person name="Silva E."/>
            <person name="Sirven C."/>
            <person name="Soanes D.M."/>
            <person name="Talbot N.J."/>
            <person name="Templeton M."/>
            <person name="Yandava C."/>
            <person name="Yarden O."/>
            <person name="Zeng Q."/>
            <person name="Rollins J.A."/>
            <person name="Lebrun M.H."/>
            <person name="Dickman M."/>
        </authorList>
    </citation>
    <scope>NUCLEOTIDE SEQUENCE [LARGE SCALE GENOMIC DNA]</scope>
    <source>
        <strain evidence="2">ATCC 18683 / 1980 / Ss-1</strain>
    </source>
</reference>
<dbReference type="RefSeq" id="XP_001591853.1">
    <property type="nucleotide sequence ID" value="XM_001591803.1"/>
</dbReference>
<dbReference type="AlphaFoldDB" id="A7EPQ0"/>
<dbReference type="HOGENOM" id="CLU_2074544_0_0_1"/>
<dbReference type="KEGG" id="ssl:SS1G_07299"/>
<dbReference type="Proteomes" id="UP000001312">
    <property type="component" value="Unassembled WGS sequence"/>
</dbReference>
<protein>
    <submittedName>
        <fullName evidence="1">Uncharacterized protein</fullName>
    </submittedName>
</protein>
<dbReference type="InParanoid" id="A7EPQ0"/>
<sequence>MSCTKLHDSYYFAKVASQESQQLPPFKASSFLSSALCLHHVQLIALNSMNSSEIQPISWKTLHEWSKRSESEKYHHNIWSLHDRHDRQQQIHIIPSHSQDSGSSNLSAYFSGQIMAQA</sequence>
<evidence type="ECO:0000313" key="1">
    <source>
        <dbReference type="EMBL" id="EDO04816.1"/>
    </source>
</evidence>